<dbReference type="GO" id="GO:0005634">
    <property type="term" value="C:nucleus"/>
    <property type="evidence" value="ECO:0007669"/>
    <property type="project" value="UniProtKB-SubCell"/>
</dbReference>
<comment type="catalytic activity">
    <reaction evidence="9">
        <text>ATP + H2O = ADP + phosphate + H(+)</text>
        <dbReference type="Rhea" id="RHEA:13065"/>
        <dbReference type="ChEBI" id="CHEBI:15377"/>
        <dbReference type="ChEBI" id="CHEBI:15378"/>
        <dbReference type="ChEBI" id="CHEBI:30616"/>
        <dbReference type="ChEBI" id="CHEBI:43474"/>
        <dbReference type="ChEBI" id="CHEBI:456216"/>
        <dbReference type="EC" id="3.6.4.12"/>
    </reaction>
    <physiologicalReaction direction="left-to-right" evidence="9">
        <dbReference type="Rhea" id="RHEA:13066"/>
    </physiologicalReaction>
</comment>
<feature type="compositionally biased region" description="Low complexity" evidence="10">
    <location>
        <begin position="804"/>
        <end position="813"/>
    </location>
</feature>
<dbReference type="SMART" id="SM00382">
    <property type="entry name" value="AAA"/>
    <property type="match status" value="1"/>
</dbReference>
<dbReference type="Pfam" id="PF13087">
    <property type="entry name" value="AAA_12"/>
    <property type="match status" value="1"/>
</dbReference>
<name>A0A5N5TLL4_9CRUS</name>
<organism evidence="12 13">
    <name type="scientific">Armadillidium nasatum</name>
    <dbReference type="NCBI Taxonomy" id="96803"/>
    <lineage>
        <taxon>Eukaryota</taxon>
        <taxon>Metazoa</taxon>
        <taxon>Ecdysozoa</taxon>
        <taxon>Arthropoda</taxon>
        <taxon>Crustacea</taxon>
        <taxon>Multicrustacea</taxon>
        <taxon>Malacostraca</taxon>
        <taxon>Eumalacostraca</taxon>
        <taxon>Peracarida</taxon>
        <taxon>Isopoda</taxon>
        <taxon>Oniscidea</taxon>
        <taxon>Crinocheta</taxon>
        <taxon>Armadillidiidae</taxon>
        <taxon>Armadillidium</taxon>
    </lineage>
</organism>
<dbReference type="InterPro" id="IPR003593">
    <property type="entry name" value="AAA+_ATPase"/>
</dbReference>
<dbReference type="CDD" id="cd18808">
    <property type="entry name" value="SF1_C_Upf1"/>
    <property type="match status" value="1"/>
</dbReference>
<evidence type="ECO:0000256" key="1">
    <source>
        <dbReference type="ARBA" id="ARBA00004123"/>
    </source>
</evidence>
<dbReference type="Gene3D" id="3.40.50.300">
    <property type="entry name" value="P-loop containing nucleotide triphosphate hydrolases"/>
    <property type="match status" value="2"/>
</dbReference>
<dbReference type="InterPro" id="IPR035896">
    <property type="entry name" value="AN1-like_Znf"/>
</dbReference>
<dbReference type="SUPFAM" id="SSF82708">
    <property type="entry name" value="R3H domain"/>
    <property type="match status" value="1"/>
</dbReference>
<protein>
    <submittedName>
        <fullName evidence="12">DNA-binding protein SMUBP-2</fullName>
    </submittedName>
</protein>
<keyword evidence="8" id="KW-0539">Nucleus</keyword>
<dbReference type="InterPro" id="IPR047187">
    <property type="entry name" value="SF1_C_Upf1"/>
</dbReference>
<dbReference type="Gene3D" id="3.30.1370.50">
    <property type="entry name" value="R3H-like domain"/>
    <property type="match status" value="1"/>
</dbReference>
<dbReference type="PANTHER" id="PTHR43788">
    <property type="entry name" value="DNA2/NAM7 HELICASE FAMILY MEMBER"/>
    <property type="match status" value="1"/>
</dbReference>
<dbReference type="GO" id="GO:0003677">
    <property type="term" value="F:DNA binding"/>
    <property type="evidence" value="ECO:0007669"/>
    <property type="project" value="UniProtKB-KW"/>
</dbReference>
<dbReference type="InterPro" id="IPR014001">
    <property type="entry name" value="Helicase_ATP-bd"/>
</dbReference>
<comment type="caution">
    <text evidence="12">The sequence shown here is derived from an EMBL/GenBank/DDBJ whole genome shotgun (WGS) entry which is preliminary data.</text>
</comment>
<evidence type="ECO:0000313" key="12">
    <source>
        <dbReference type="EMBL" id="KAB7507065.1"/>
    </source>
</evidence>
<dbReference type="GO" id="GO:0003723">
    <property type="term" value="F:RNA binding"/>
    <property type="evidence" value="ECO:0007669"/>
    <property type="project" value="UniProtKB-KW"/>
</dbReference>
<evidence type="ECO:0000256" key="5">
    <source>
        <dbReference type="ARBA" id="ARBA00022806"/>
    </source>
</evidence>
<evidence type="ECO:0000256" key="10">
    <source>
        <dbReference type="SAM" id="MobiDB-lite"/>
    </source>
</evidence>
<evidence type="ECO:0000256" key="2">
    <source>
        <dbReference type="ARBA" id="ARBA00007913"/>
    </source>
</evidence>
<feature type="domain" description="R3H" evidence="11">
    <location>
        <begin position="632"/>
        <end position="695"/>
    </location>
</feature>
<keyword evidence="3" id="KW-0547">Nucleotide-binding</keyword>
<accession>A0A5N5TLL4</accession>
<dbReference type="Gene3D" id="4.10.1110.10">
    <property type="entry name" value="AN1-like Zinc finger"/>
    <property type="match status" value="1"/>
</dbReference>
<reference evidence="12 13" key="1">
    <citation type="journal article" date="2019" name="PLoS Biol.">
        <title>Sex chromosomes control vertical transmission of feminizing Wolbachia symbionts in an isopod.</title>
        <authorList>
            <person name="Becking T."/>
            <person name="Chebbi M.A."/>
            <person name="Giraud I."/>
            <person name="Moumen B."/>
            <person name="Laverre T."/>
            <person name="Caubet Y."/>
            <person name="Peccoud J."/>
            <person name="Gilbert C."/>
            <person name="Cordaux R."/>
        </authorList>
    </citation>
    <scope>NUCLEOTIDE SEQUENCE [LARGE SCALE GENOMIC DNA]</scope>
    <source>
        <strain evidence="12">ANa2</strain>
        <tissue evidence="12">Whole body excluding digestive tract and cuticle</tissue>
    </source>
</reference>
<dbReference type="OrthoDB" id="6513042at2759"/>
<keyword evidence="5" id="KW-0347">Helicase</keyword>
<keyword evidence="7" id="KW-0694">RNA-binding</keyword>
<dbReference type="GO" id="GO:0005737">
    <property type="term" value="C:cytoplasm"/>
    <property type="evidence" value="ECO:0007669"/>
    <property type="project" value="TreeGrafter"/>
</dbReference>
<evidence type="ECO:0000259" key="11">
    <source>
        <dbReference type="PROSITE" id="PS51061"/>
    </source>
</evidence>
<dbReference type="Pfam" id="PF01424">
    <property type="entry name" value="R3H"/>
    <property type="match status" value="1"/>
</dbReference>
<dbReference type="SMART" id="SM00393">
    <property type="entry name" value="R3H"/>
    <property type="match status" value="1"/>
</dbReference>
<comment type="similarity">
    <text evidence="2">Belongs to the DNA2/NAM7 helicase family.</text>
</comment>
<dbReference type="InterPro" id="IPR027417">
    <property type="entry name" value="P-loop_NTPase"/>
</dbReference>
<dbReference type="PROSITE" id="PS51061">
    <property type="entry name" value="R3H"/>
    <property type="match status" value="1"/>
</dbReference>
<sequence>MAIWHPMHHFIDAFIIIMNFDYLGDLVGIWENSCSQEGQIVSGVVAKVTAGSIQIALDEESSELEDLAEDTLVRIHKLANDVTYKRIKQGLENIEKFSRESSNHLIQILFNEADLYYPLPQVPAKLLTKNEKLDLFNEKLDESQVNAVKFALMQKELAVIHGPPGTGKTTTLVEIILQHVKLGCKVLAVAPSNLAVDNLLEKLVESSVNVVRVGHPARATPKAQQRSLDAIIHNSSEYGIIEDIHNDIKKSSSLLGKVKEKGKRFRLKEDIKNFRKELKDREMKLSKEILSRCHVILTTLTSAGNSGPLKLLPNEHFDLVVIDECSQGMECACYLAAVKAPKLLIAGDHQQLPPTVLSTEAAKAGLLVSLMERVIGMYHERVTRMLTTQYRMNSSIMDWASQALYEGQLQAHESVKDHLLCQMEGVESNEDTENALALIDTAGCGFDEISADDLSKGNQGEAGIVSEHVKKLIASGIQEKDVAVISPYNFQVDIIRDLLRENHPGVEVRSVDGFQGREKEAIIISLVRSNKQGEIGFLSEDRRLNVAVTRARRQLTLICDTDTVCRHTFIKKLVDHITSKGVVKSAHEFVLDCDFHSTMVCHLEMPKQDTQKEGKKNKSTKKPILNRENNIEIRRKELEQKIKAFIKSKETILEFPKNLNSFERLLVHEIAAQNGLVHESHGEGKDRFIVLKKDDVKNNTIDESDCNFASSFSNELSQEELTHEKEVEEDSSISEICKSNDLKSMSNTSIDSKSNFLNSSVVKEEISDKETLTVKPTQKLKHSNVNKKANKLKNSSSVDHVDLSNGGSSNNNNIEKISTPLKQCHICSKEIAVRNHQLHVIQCEKLKREKAIKEQIDRRKTEIKGVKKKNLKGKIDQIEENADDDFLIMEKFSKENNSCAYPRCKNPSIILLQLCNFCRNNFCLKHHQAESSVTNGVLNPGSRVPSKKPDPVKRSQLQRKLNKKLDDLGGQRKIKKKE</sequence>
<comment type="subcellular location">
    <subcellularLocation>
        <location evidence="1">Nucleus</location>
    </subcellularLocation>
</comment>
<dbReference type="InterPro" id="IPR001374">
    <property type="entry name" value="R3H_dom"/>
</dbReference>
<dbReference type="PANTHER" id="PTHR43788:SF8">
    <property type="entry name" value="DNA-BINDING PROTEIN SMUBP-2"/>
    <property type="match status" value="1"/>
</dbReference>
<dbReference type="InterPro" id="IPR050534">
    <property type="entry name" value="Coronavir_polyprotein_1ab"/>
</dbReference>
<feature type="region of interest" description="Disordered" evidence="10">
    <location>
        <begin position="934"/>
        <end position="978"/>
    </location>
</feature>
<proteinExistence type="inferred from homology"/>
<dbReference type="GO" id="GO:0005524">
    <property type="term" value="F:ATP binding"/>
    <property type="evidence" value="ECO:0007669"/>
    <property type="project" value="UniProtKB-KW"/>
</dbReference>
<evidence type="ECO:0000256" key="9">
    <source>
        <dbReference type="ARBA" id="ARBA00048432"/>
    </source>
</evidence>
<dbReference type="Proteomes" id="UP000326759">
    <property type="component" value="Unassembled WGS sequence"/>
</dbReference>
<dbReference type="FunFam" id="3.40.50.300:FF:001146">
    <property type="entry name" value="DNA-binding protein SMUBP-2 isoform X1"/>
    <property type="match status" value="1"/>
</dbReference>
<keyword evidence="4" id="KW-0378">Hydrolase</keyword>
<gene>
    <name evidence="12" type="primary">IGHMBP2</name>
    <name evidence="12" type="ORF">Anas_09874</name>
</gene>
<dbReference type="GO" id="GO:0016787">
    <property type="term" value="F:hydrolase activity"/>
    <property type="evidence" value="ECO:0007669"/>
    <property type="project" value="UniProtKB-KW"/>
</dbReference>
<evidence type="ECO:0000256" key="8">
    <source>
        <dbReference type="ARBA" id="ARBA00023242"/>
    </source>
</evidence>
<dbReference type="InterPro" id="IPR004483">
    <property type="entry name" value="SMUBP-2/Hcs1-like"/>
</dbReference>
<evidence type="ECO:0000256" key="3">
    <source>
        <dbReference type="ARBA" id="ARBA00022741"/>
    </source>
</evidence>
<dbReference type="Pfam" id="PF13086">
    <property type="entry name" value="AAA_11"/>
    <property type="match status" value="1"/>
</dbReference>
<dbReference type="FunFam" id="3.30.1370.50:FF:000002">
    <property type="entry name" value="Immunoglobulin mu DNA-binding protein 2"/>
    <property type="match status" value="1"/>
</dbReference>
<dbReference type="InterPro" id="IPR041679">
    <property type="entry name" value="DNA2/NAM7-like_C"/>
</dbReference>
<dbReference type="SMART" id="SM00487">
    <property type="entry name" value="DEXDc"/>
    <property type="match status" value="1"/>
</dbReference>
<dbReference type="AlphaFoldDB" id="A0A5N5TLL4"/>
<dbReference type="GO" id="GO:0043139">
    <property type="term" value="F:5'-3' DNA helicase activity"/>
    <property type="evidence" value="ECO:0007669"/>
    <property type="project" value="TreeGrafter"/>
</dbReference>
<dbReference type="SUPFAM" id="SSF52540">
    <property type="entry name" value="P-loop containing nucleoside triphosphate hydrolases"/>
    <property type="match status" value="1"/>
</dbReference>
<evidence type="ECO:0000313" key="13">
    <source>
        <dbReference type="Proteomes" id="UP000326759"/>
    </source>
</evidence>
<dbReference type="SUPFAM" id="SSF118310">
    <property type="entry name" value="AN1-like Zinc finger"/>
    <property type="match status" value="1"/>
</dbReference>
<dbReference type="CDD" id="cd18044">
    <property type="entry name" value="DEXXQc_SMUBP2"/>
    <property type="match status" value="1"/>
</dbReference>
<dbReference type="EMBL" id="SEYY01000522">
    <property type="protein sequence ID" value="KAB7507065.1"/>
    <property type="molecule type" value="Genomic_DNA"/>
</dbReference>
<feature type="region of interest" description="Disordered" evidence="10">
    <location>
        <begin position="793"/>
        <end position="814"/>
    </location>
</feature>
<dbReference type="InterPro" id="IPR036867">
    <property type="entry name" value="R3H_dom_sf"/>
</dbReference>
<keyword evidence="13" id="KW-1185">Reference proteome</keyword>
<keyword evidence="6" id="KW-0067">ATP-binding</keyword>
<dbReference type="NCBIfam" id="TIGR00376">
    <property type="entry name" value="IGHMBP2 family helicase"/>
    <property type="match status" value="1"/>
</dbReference>
<keyword evidence="12" id="KW-0238">DNA-binding</keyword>
<dbReference type="Gene3D" id="2.40.30.270">
    <property type="match status" value="1"/>
</dbReference>
<dbReference type="InterPro" id="IPR041677">
    <property type="entry name" value="DNA2/NAM7_AAA_11"/>
</dbReference>
<evidence type="ECO:0000256" key="4">
    <source>
        <dbReference type="ARBA" id="ARBA00022801"/>
    </source>
</evidence>
<evidence type="ECO:0000256" key="7">
    <source>
        <dbReference type="ARBA" id="ARBA00022884"/>
    </source>
</evidence>
<evidence type="ECO:0000256" key="6">
    <source>
        <dbReference type="ARBA" id="ARBA00022840"/>
    </source>
</evidence>